<name>A0A401YX24_9ACTN</name>
<dbReference type="GO" id="GO:0032259">
    <property type="term" value="P:methylation"/>
    <property type="evidence" value="ECO:0007669"/>
    <property type="project" value="UniProtKB-KW"/>
</dbReference>
<evidence type="ECO:0000256" key="2">
    <source>
        <dbReference type="SAM" id="MobiDB-lite"/>
    </source>
</evidence>
<dbReference type="PANTHER" id="PTHR44068">
    <property type="entry name" value="ZGC:194242"/>
    <property type="match status" value="1"/>
</dbReference>
<reference evidence="4 5" key="1">
    <citation type="submission" date="2018-12" db="EMBL/GenBank/DDBJ databases">
        <title>Draft genome sequence of Embleya hyalina NBRC 13850T.</title>
        <authorList>
            <person name="Komaki H."/>
            <person name="Hosoyama A."/>
            <person name="Kimura A."/>
            <person name="Ichikawa N."/>
            <person name="Tamura T."/>
        </authorList>
    </citation>
    <scope>NUCLEOTIDE SEQUENCE [LARGE SCALE GENOMIC DNA]</scope>
    <source>
        <strain evidence="4 5">NBRC 13850</strain>
    </source>
</reference>
<evidence type="ECO:0000313" key="4">
    <source>
        <dbReference type="EMBL" id="GCD99177.1"/>
    </source>
</evidence>
<evidence type="ECO:0000259" key="3">
    <source>
        <dbReference type="Pfam" id="PF08241"/>
    </source>
</evidence>
<comment type="caution">
    <text evidence="4">The sequence shown here is derived from an EMBL/GenBank/DDBJ whole genome shotgun (WGS) entry which is preliminary data.</text>
</comment>
<dbReference type="Gene3D" id="3.40.50.150">
    <property type="entry name" value="Vaccinia Virus protein VP39"/>
    <property type="match status" value="1"/>
</dbReference>
<dbReference type="PANTHER" id="PTHR44068:SF11">
    <property type="entry name" value="GERANYL DIPHOSPHATE 2-C-METHYLTRANSFERASE"/>
    <property type="match status" value="1"/>
</dbReference>
<proteinExistence type="predicted"/>
<dbReference type="Proteomes" id="UP000286931">
    <property type="component" value="Unassembled WGS sequence"/>
</dbReference>
<feature type="region of interest" description="Disordered" evidence="2">
    <location>
        <begin position="251"/>
        <end position="313"/>
    </location>
</feature>
<dbReference type="Pfam" id="PF08241">
    <property type="entry name" value="Methyltransf_11"/>
    <property type="match status" value="1"/>
</dbReference>
<sequence>MTALAMEAEFDAVAVWTADAVAQLGEAYAIPAACRGSASPAALAWLAEACELTAGSVLLDVGAGLGGPAAWAARRFGVRPILLERMPAACRAATRMFALPVLMADGRRMPLRSESIDAVWCLGVLDTVRDKAALLDEIRRVLKPGASLGLLVVVARDPWVSPIPQGNHFPAQWELSELLAGAGFDLVEQIERPRDVPQSWSRRAARVAEFVAARHHDDPAYALAAAQQESFAHLFASGQASIQLIHAVRRRDDGSRPDAPHGGETTAVTGDDEDGERLFGALFDGRETERDRQPSHRAPAADADPTSGETRDQ</sequence>
<feature type="compositionally biased region" description="Basic and acidic residues" evidence="2">
    <location>
        <begin position="284"/>
        <end position="294"/>
    </location>
</feature>
<dbReference type="OrthoDB" id="3506153at2"/>
<dbReference type="RefSeq" id="WP_126641001.1">
    <property type="nucleotide sequence ID" value="NZ_BIFH01000031.1"/>
</dbReference>
<dbReference type="AlphaFoldDB" id="A0A401YX24"/>
<protein>
    <submittedName>
        <fullName evidence="4">SAM-dependent methyltransferase</fullName>
    </submittedName>
</protein>
<keyword evidence="4" id="KW-0489">Methyltransferase</keyword>
<dbReference type="InterPro" id="IPR013216">
    <property type="entry name" value="Methyltransf_11"/>
</dbReference>
<accession>A0A401YX24</accession>
<dbReference type="CDD" id="cd02440">
    <property type="entry name" value="AdoMet_MTases"/>
    <property type="match status" value="1"/>
</dbReference>
<dbReference type="EMBL" id="BIFH01000031">
    <property type="protein sequence ID" value="GCD99177.1"/>
    <property type="molecule type" value="Genomic_DNA"/>
</dbReference>
<dbReference type="InterPro" id="IPR050447">
    <property type="entry name" value="Erg6_SMT_methyltransf"/>
</dbReference>
<dbReference type="GO" id="GO:0008757">
    <property type="term" value="F:S-adenosylmethionine-dependent methyltransferase activity"/>
    <property type="evidence" value="ECO:0007669"/>
    <property type="project" value="InterPro"/>
</dbReference>
<dbReference type="InterPro" id="IPR029063">
    <property type="entry name" value="SAM-dependent_MTases_sf"/>
</dbReference>
<evidence type="ECO:0000313" key="5">
    <source>
        <dbReference type="Proteomes" id="UP000286931"/>
    </source>
</evidence>
<gene>
    <name evidence="4" type="ORF">EHYA_06890</name>
</gene>
<keyword evidence="1 4" id="KW-0808">Transferase</keyword>
<organism evidence="4 5">
    <name type="scientific">Embleya hyalina</name>
    <dbReference type="NCBI Taxonomy" id="516124"/>
    <lineage>
        <taxon>Bacteria</taxon>
        <taxon>Bacillati</taxon>
        <taxon>Actinomycetota</taxon>
        <taxon>Actinomycetes</taxon>
        <taxon>Kitasatosporales</taxon>
        <taxon>Streptomycetaceae</taxon>
        <taxon>Embleya</taxon>
    </lineage>
</organism>
<evidence type="ECO:0000256" key="1">
    <source>
        <dbReference type="ARBA" id="ARBA00022679"/>
    </source>
</evidence>
<feature type="compositionally biased region" description="Basic and acidic residues" evidence="2">
    <location>
        <begin position="251"/>
        <end position="261"/>
    </location>
</feature>
<keyword evidence="5" id="KW-1185">Reference proteome</keyword>
<feature type="domain" description="Methyltransferase type 11" evidence="3">
    <location>
        <begin position="59"/>
        <end position="148"/>
    </location>
</feature>
<dbReference type="SUPFAM" id="SSF53335">
    <property type="entry name" value="S-adenosyl-L-methionine-dependent methyltransferases"/>
    <property type="match status" value="1"/>
</dbReference>